<comment type="similarity">
    <text evidence="2">Belongs to the SNF5 family.</text>
</comment>
<feature type="compositionally biased region" description="Polar residues" evidence="6">
    <location>
        <begin position="158"/>
        <end position="170"/>
    </location>
</feature>
<accession>A0A9P7UPL2</accession>
<comment type="subcellular location">
    <subcellularLocation>
        <location evidence="1">Nucleus</location>
    </subcellularLocation>
</comment>
<organism evidence="7 8">
    <name type="scientific">Marasmius oreades</name>
    <name type="common">fairy-ring Marasmius</name>
    <dbReference type="NCBI Taxonomy" id="181124"/>
    <lineage>
        <taxon>Eukaryota</taxon>
        <taxon>Fungi</taxon>
        <taxon>Dikarya</taxon>
        <taxon>Basidiomycota</taxon>
        <taxon>Agaricomycotina</taxon>
        <taxon>Agaricomycetes</taxon>
        <taxon>Agaricomycetidae</taxon>
        <taxon>Agaricales</taxon>
        <taxon>Marasmiineae</taxon>
        <taxon>Marasmiaceae</taxon>
        <taxon>Marasmius</taxon>
    </lineage>
</organism>
<dbReference type="AlphaFoldDB" id="A0A9P7UPL2"/>
<feature type="compositionally biased region" description="Basic and acidic residues" evidence="6">
    <location>
        <begin position="533"/>
        <end position="556"/>
    </location>
</feature>
<evidence type="ECO:0000256" key="1">
    <source>
        <dbReference type="ARBA" id="ARBA00004123"/>
    </source>
</evidence>
<feature type="region of interest" description="Disordered" evidence="6">
    <location>
        <begin position="468"/>
        <end position="487"/>
    </location>
</feature>
<evidence type="ECO:0000256" key="4">
    <source>
        <dbReference type="ARBA" id="ARBA00023163"/>
    </source>
</evidence>
<protein>
    <recommendedName>
        <fullName evidence="9">SNF5-domain-containing protein</fullName>
    </recommendedName>
</protein>
<feature type="region of interest" description="Disordered" evidence="6">
    <location>
        <begin position="533"/>
        <end position="575"/>
    </location>
</feature>
<name>A0A9P7UPL2_9AGAR</name>
<dbReference type="EMBL" id="CM032188">
    <property type="protein sequence ID" value="KAG7088096.1"/>
    <property type="molecule type" value="Genomic_DNA"/>
</dbReference>
<evidence type="ECO:0000256" key="3">
    <source>
        <dbReference type="ARBA" id="ARBA00023015"/>
    </source>
</evidence>
<dbReference type="Pfam" id="PF04855">
    <property type="entry name" value="SNF5"/>
    <property type="match status" value="1"/>
</dbReference>
<evidence type="ECO:0008006" key="9">
    <source>
        <dbReference type="Google" id="ProtNLM"/>
    </source>
</evidence>
<evidence type="ECO:0000313" key="7">
    <source>
        <dbReference type="EMBL" id="KAG7088096.1"/>
    </source>
</evidence>
<keyword evidence="3" id="KW-0805">Transcription regulation</keyword>
<proteinExistence type="inferred from homology"/>
<keyword evidence="5" id="KW-0539">Nucleus</keyword>
<dbReference type="InterPro" id="IPR006939">
    <property type="entry name" value="SNF5"/>
</dbReference>
<evidence type="ECO:0000256" key="6">
    <source>
        <dbReference type="SAM" id="MobiDB-lite"/>
    </source>
</evidence>
<evidence type="ECO:0000313" key="8">
    <source>
        <dbReference type="Proteomes" id="UP001049176"/>
    </source>
</evidence>
<evidence type="ECO:0000256" key="5">
    <source>
        <dbReference type="ARBA" id="ARBA00023242"/>
    </source>
</evidence>
<dbReference type="Proteomes" id="UP001049176">
    <property type="component" value="Chromosome 8"/>
</dbReference>
<feature type="region of interest" description="Disordered" evidence="6">
    <location>
        <begin position="158"/>
        <end position="236"/>
    </location>
</feature>
<dbReference type="GO" id="GO:0006338">
    <property type="term" value="P:chromatin remodeling"/>
    <property type="evidence" value="ECO:0007669"/>
    <property type="project" value="InterPro"/>
</dbReference>
<dbReference type="PANTHER" id="PTHR10019">
    <property type="entry name" value="SNF5"/>
    <property type="match status" value="1"/>
</dbReference>
<dbReference type="KEGG" id="more:E1B28_012122"/>
<sequence>MSDGFRNLTDTQLKQAIGQLQHAATSYISPTPQQASSTYLKNLQAWSSTPTPPPRNASAGTRPSRARNSRPSNLTNTPTPSGPVPSPLTTVVNTYRVPQVVTPLLQSQVHPPPVPTTPQAHQSTYASRLRTGATLLMQPILAAAPVAPASAYPTTITSATRSSGRRTGTIVNYADPGSGDEFPDAGELETDDSDFVASGGTRTSIRQSRGGRTTGSYVLGAQGNTGQSSGAQTSQPEVLDQSYLGMVPPDRFIKTRYMFPTPHEYPPEETLNRQSLRPTALVPIRVEFETDTHRIRDCFVWNLHDQTIKPELFARIFCNDLDLPTVPWAETVANQIKAQLEDCEGVATMELGMDGAVDLDAQAENLSLTDENSMEVEEDVADMIPECRVILSIDVQIATYHLLDHIEWDLLSPLTPEAFATTLCQELGLSGEAIPLVAHAVHEELIKHKKDAVEWGVIAGSTADRERITRNTPGTSDHVKRDKSGAGLMKDKTGLGLAWGRAPRDGRGPKPLRSIWRDWAEAEEFKTRFEELSQEEVERREMERERAARRLRRETSKFQSNLLGLGGPRYRSSRR</sequence>
<dbReference type="GO" id="GO:0000228">
    <property type="term" value="C:nuclear chromosome"/>
    <property type="evidence" value="ECO:0007669"/>
    <property type="project" value="InterPro"/>
</dbReference>
<feature type="compositionally biased region" description="Basic and acidic residues" evidence="6">
    <location>
        <begin position="477"/>
        <end position="487"/>
    </location>
</feature>
<feature type="compositionally biased region" description="Acidic residues" evidence="6">
    <location>
        <begin position="181"/>
        <end position="194"/>
    </location>
</feature>
<dbReference type="RefSeq" id="XP_043004567.1">
    <property type="nucleotide sequence ID" value="XM_043157201.1"/>
</dbReference>
<feature type="compositionally biased region" description="Polar residues" evidence="6">
    <location>
        <begin position="200"/>
        <end position="236"/>
    </location>
</feature>
<dbReference type="GeneID" id="66081197"/>
<dbReference type="OrthoDB" id="10258327at2759"/>
<keyword evidence="8" id="KW-1185">Reference proteome</keyword>
<gene>
    <name evidence="7" type="ORF">E1B28_012122</name>
</gene>
<keyword evidence="4" id="KW-0804">Transcription</keyword>
<feature type="region of interest" description="Disordered" evidence="6">
    <location>
        <begin position="45"/>
        <end position="89"/>
    </location>
</feature>
<reference evidence="7" key="1">
    <citation type="journal article" date="2021" name="Genome Biol. Evol.">
        <title>The assembled and annotated genome of the fairy-ring fungus Marasmius oreades.</title>
        <authorList>
            <person name="Hiltunen M."/>
            <person name="Ament-Velasquez S.L."/>
            <person name="Johannesson H."/>
        </authorList>
    </citation>
    <scope>NUCLEOTIDE SEQUENCE</scope>
    <source>
        <strain evidence="7">03SP1</strain>
    </source>
</reference>
<evidence type="ECO:0000256" key="2">
    <source>
        <dbReference type="ARBA" id="ARBA00010239"/>
    </source>
</evidence>
<comment type="caution">
    <text evidence="7">The sequence shown here is derived from an EMBL/GenBank/DDBJ whole genome shotgun (WGS) entry which is preliminary data.</text>
</comment>